<comment type="subcellular location">
    <subcellularLocation>
        <location evidence="1">Cell membrane</location>
        <topology evidence="1">Multi-pass membrane protein</topology>
    </subcellularLocation>
</comment>
<dbReference type="EMBL" id="VJVV01000007">
    <property type="protein sequence ID" value="TRO80558.1"/>
    <property type="molecule type" value="Genomic_DNA"/>
</dbReference>
<protein>
    <submittedName>
        <fullName evidence="8">DoxX family protein</fullName>
    </submittedName>
</protein>
<feature type="transmembrane region" description="Helical" evidence="7">
    <location>
        <begin position="12"/>
        <end position="29"/>
    </location>
</feature>
<evidence type="ECO:0000256" key="5">
    <source>
        <dbReference type="ARBA" id="ARBA00022989"/>
    </source>
</evidence>
<proteinExistence type="inferred from homology"/>
<name>A0A550JBC6_9BACT</name>
<comment type="similarity">
    <text evidence="2">Belongs to the DoxX family.</text>
</comment>
<reference evidence="8 9" key="1">
    <citation type="submission" date="2019-07" db="EMBL/GenBank/DDBJ databases">
        <title>Insights of Desulfuromonas acetexigens electromicrobiology.</title>
        <authorList>
            <person name="Katuri K."/>
            <person name="Sapireddy V."/>
            <person name="Shaw D.R."/>
            <person name="Saikaly P."/>
        </authorList>
    </citation>
    <scope>NUCLEOTIDE SEQUENCE [LARGE SCALE GENOMIC DNA]</scope>
    <source>
        <strain evidence="8 9">2873</strain>
    </source>
</reference>
<evidence type="ECO:0000256" key="6">
    <source>
        <dbReference type="ARBA" id="ARBA00023136"/>
    </source>
</evidence>
<sequence>MWSFLGRYRDFGLLVLRLGVGALFLFHGWPKLMGGPVKWESLGTAMGYLGIHVIPVFWGLMAALSEFFGGVCLILGVVFRPACLLLLGTMAVAATMHLQRGDGLQVASHAIELGFVFFGLLFVGPGRFGFGRG</sequence>
<accession>A0A550JBC6</accession>
<gene>
    <name evidence="8" type="ORF">FL622_10700</name>
</gene>
<keyword evidence="9" id="KW-1185">Reference proteome</keyword>
<evidence type="ECO:0000256" key="7">
    <source>
        <dbReference type="SAM" id="Phobius"/>
    </source>
</evidence>
<dbReference type="InterPro" id="IPR032808">
    <property type="entry name" value="DoxX"/>
</dbReference>
<dbReference type="AlphaFoldDB" id="A0A550JBC6"/>
<keyword evidence="5 7" id="KW-1133">Transmembrane helix</keyword>
<feature type="transmembrane region" description="Helical" evidence="7">
    <location>
        <begin position="106"/>
        <end position="124"/>
    </location>
</feature>
<evidence type="ECO:0000313" key="8">
    <source>
        <dbReference type="EMBL" id="TRO80558.1"/>
    </source>
</evidence>
<keyword evidence="3" id="KW-1003">Cell membrane</keyword>
<organism evidence="8 9">
    <name type="scientific">Trichloromonas acetexigens</name>
    <dbReference type="NCBI Taxonomy" id="38815"/>
    <lineage>
        <taxon>Bacteria</taxon>
        <taxon>Pseudomonadati</taxon>
        <taxon>Thermodesulfobacteriota</taxon>
        <taxon>Desulfuromonadia</taxon>
        <taxon>Desulfuromonadales</taxon>
        <taxon>Trichloromonadaceae</taxon>
        <taxon>Trichloromonas</taxon>
    </lineage>
</organism>
<evidence type="ECO:0000256" key="2">
    <source>
        <dbReference type="ARBA" id="ARBA00006679"/>
    </source>
</evidence>
<keyword evidence="4 7" id="KW-0812">Transmembrane</keyword>
<feature type="transmembrane region" description="Helical" evidence="7">
    <location>
        <begin position="41"/>
        <end position="60"/>
    </location>
</feature>
<feature type="transmembrane region" description="Helical" evidence="7">
    <location>
        <begin position="67"/>
        <end position="94"/>
    </location>
</feature>
<dbReference type="Pfam" id="PF07681">
    <property type="entry name" value="DoxX"/>
    <property type="match status" value="1"/>
</dbReference>
<evidence type="ECO:0000313" key="9">
    <source>
        <dbReference type="Proteomes" id="UP000317155"/>
    </source>
</evidence>
<dbReference type="OrthoDB" id="9813193at2"/>
<dbReference type="PANTHER" id="PTHR33452:SF1">
    <property type="entry name" value="INNER MEMBRANE PROTEIN YPHA-RELATED"/>
    <property type="match status" value="1"/>
</dbReference>
<dbReference type="InterPro" id="IPR051907">
    <property type="entry name" value="DoxX-like_oxidoreductase"/>
</dbReference>
<dbReference type="GO" id="GO:0005886">
    <property type="term" value="C:plasma membrane"/>
    <property type="evidence" value="ECO:0007669"/>
    <property type="project" value="UniProtKB-SubCell"/>
</dbReference>
<evidence type="ECO:0000256" key="3">
    <source>
        <dbReference type="ARBA" id="ARBA00022475"/>
    </source>
</evidence>
<dbReference type="PANTHER" id="PTHR33452">
    <property type="entry name" value="OXIDOREDUCTASE CATD-RELATED"/>
    <property type="match status" value="1"/>
</dbReference>
<keyword evidence="6 7" id="KW-0472">Membrane</keyword>
<evidence type="ECO:0000256" key="4">
    <source>
        <dbReference type="ARBA" id="ARBA00022692"/>
    </source>
</evidence>
<evidence type="ECO:0000256" key="1">
    <source>
        <dbReference type="ARBA" id="ARBA00004651"/>
    </source>
</evidence>
<dbReference type="Proteomes" id="UP000317155">
    <property type="component" value="Unassembled WGS sequence"/>
</dbReference>
<dbReference type="RefSeq" id="WP_092058121.1">
    <property type="nucleotide sequence ID" value="NZ_FOJJ01000039.1"/>
</dbReference>
<comment type="caution">
    <text evidence="8">The sequence shown here is derived from an EMBL/GenBank/DDBJ whole genome shotgun (WGS) entry which is preliminary data.</text>
</comment>